<keyword evidence="4" id="KW-0677">Repeat</keyword>
<keyword evidence="3 9" id="KW-0812">Transmembrane</keyword>
<comment type="subcellular location">
    <subcellularLocation>
        <location evidence="1">Lysosome membrane</location>
        <topology evidence="1">Multi-pass membrane protein</topology>
    </subcellularLocation>
</comment>
<dbReference type="Gramene" id="KOM56204">
    <property type="protein sequence ID" value="KOM56204"/>
    <property type="gene ID" value="LR48_Vigan10g209600"/>
</dbReference>
<evidence type="ECO:0000256" key="6">
    <source>
        <dbReference type="ARBA" id="ARBA00023136"/>
    </source>
</evidence>
<gene>
    <name evidence="10" type="ORF">LR48_Vigan10g209600</name>
</gene>
<dbReference type="FunFam" id="1.20.1280.290:FF:000018">
    <property type="entry name" value="Cystinosin homolog"/>
    <property type="match status" value="1"/>
</dbReference>
<organism evidence="10 11">
    <name type="scientific">Phaseolus angularis</name>
    <name type="common">Azuki bean</name>
    <name type="synonym">Vigna angularis</name>
    <dbReference type="NCBI Taxonomy" id="3914"/>
    <lineage>
        <taxon>Eukaryota</taxon>
        <taxon>Viridiplantae</taxon>
        <taxon>Streptophyta</taxon>
        <taxon>Embryophyta</taxon>
        <taxon>Tracheophyta</taxon>
        <taxon>Spermatophyta</taxon>
        <taxon>Magnoliopsida</taxon>
        <taxon>eudicotyledons</taxon>
        <taxon>Gunneridae</taxon>
        <taxon>Pentapetalae</taxon>
        <taxon>rosids</taxon>
        <taxon>fabids</taxon>
        <taxon>Fabales</taxon>
        <taxon>Fabaceae</taxon>
        <taxon>Papilionoideae</taxon>
        <taxon>50 kb inversion clade</taxon>
        <taxon>NPAAA clade</taxon>
        <taxon>indigoferoid/millettioid clade</taxon>
        <taxon>Phaseoleae</taxon>
        <taxon>Vigna</taxon>
    </lineage>
</organism>
<keyword evidence="7" id="KW-0458">Lysosome</keyword>
<evidence type="ECO:0000256" key="8">
    <source>
        <dbReference type="ARBA" id="ARBA00074957"/>
    </source>
</evidence>
<evidence type="ECO:0000256" key="5">
    <source>
        <dbReference type="ARBA" id="ARBA00022989"/>
    </source>
</evidence>
<dbReference type="PANTHER" id="PTHR13131:SF9">
    <property type="entry name" value="CYSTINOSIN-LIKE PROTEIN"/>
    <property type="match status" value="1"/>
</dbReference>
<feature type="transmembrane region" description="Helical" evidence="9">
    <location>
        <begin position="93"/>
        <end position="113"/>
    </location>
</feature>
<dbReference type="GO" id="GO:0015184">
    <property type="term" value="F:L-cystine transmembrane transporter activity"/>
    <property type="evidence" value="ECO:0007669"/>
    <property type="project" value="TreeGrafter"/>
</dbReference>
<protein>
    <recommendedName>
        <fullName evidence="8">Cystinosin homolog</fullName>
    </recommendedName>
</protein>
<feature type="transmembrane region" description="Helical" evidence="9">
    <location>
        <begin position="148"/>
        <end position="168"/>
    </location>
</feature>
<dbReference type="OMA" id="IVGHISY"/>
<dbReference type="InterPro" id="IPR005282">
    <property type="entry name" value="LC_transporter"/>
</dbReference>
<reference evidence="11" key="1">
    <citation type="journal article" date="2015" name="Proc. Natl. Acad. Sci. U.S.A.">
        <title>Genome sequencing of adzuki bean (Vigna angularis) provides insight into high starch and low fat accumulation and domestication.</title>
        <authorList>
            <person name="Yang K."/>
            <person name="Tian Z."/>
            <person name="Chen C."/>
            <person name="Luo L."/>
            <person name="Zhao B."/>
            <person name="Wang Z."/>
            <person name="Yu L."/>
            <person name="Li Y."/>
            <person name="Sun Y."/>
            <person name="Li W."/>
            <person name="Chen Y."/>
            <person name="Li Y."/>
            <person name="Zhang Y."/>
            <person name="Ai D."/>
            <person name="Zhao J."/>
            <person name="Shang C."/>
            <person name="Ma Y."/>
            <person name="Wu B."/>
            <person name="Wang M."/>
            <person name="Gao L."/>
            <person name="Sun D."/>
            <person name="Zhang P."/>
            <person name="Guo F."/>
            <person name="Wang W."/>
            <person name="Li Y."/>
            <person name="Wang J."/>
            <person name="Varshney R.K."/>
            <person name="Wang J."/>
            <person name="Ling H.Q."/>
            <person name="Wan P."/>
        </authorList>
    </citation>
    <scope>NUCLEOTIDE SEQUENCE</scope>
    <source>
        <strain evidence="11">cv. Jingnong 6</strain>
    </source>
</reference>
<dbReference type="Gene3D" id="1.20.1280.290">
    <property type="match status" value="2"/>
</dbReference>
<evidence type="ECO:0000256" key="2">
    <source>
        <dbReference type="ARBA" id="ARBA00022448"/>
    </source>
</evidence>
<name>A0A0L9VN76_PHAAN</name>
<evidence type="ECO:0000256" key="3">
    <source>
        <dbReference type="ARBA" id="ARBA00022692"/>
    </source>
</evidence>
<feature type="transmembrane region" description="Helical" evidence="9">
    <location>
        <begin position="57"/>
        <end position="73"/>
    </location>
</feature>
<feature type="transmembrane region" description="Helical" evidence="9">
    <location>
        <begin position="120"/>
        <end position="142"/>
    </location>
</feature>
<dbReference type="InterPro" id="IPR006603">
    <property type="entry name" value="PQ-loop_rpt"/>
</dbReference>
<dbReference type="SMART" id="SM00679">
    <property type="entry name" value="CTNS"/>
    <property type="match status" value="2"/>
</dbReference>
<dbReference type="PANTHER" id="PTHR13131">
    <property type="entry name" value="CYSTINOSIN"/>
    <property type="match status" value="1"/>
</dbReference>
<dbReference type="STRING" id="3914.A0A0L9VN76"/>
<keyword evidence="2" id="KW-0813">Transport</keyword>
<evidence type="ECO:0000313" key="10">
    <source>
        <dbReference type="EMBL" id="KOM56204.1"/>
    </source>
</evidence>
<evidence type="ECO:0000313" key="11">
    <source>
        <dbReference type="Proteomes" id="UP000053144"/>
    </source>
</evidence>
<evidence type="ECO:0000256" key="1">
    <source>
        <dbReference type="ARBA" id="ARBA00004155"/>
    </source>
</evidence>
<dbReference type="Pfam" id="PF04193">
    <property type="entry name" value="PQ-loop"/>
    <property type="match status" value="2"/>
</dbReference>
<dbReference type="EMBL" id="CM003380">
    <property type="protein sequence ID" value="KOM56204.1"/>
    <property type="molecule type" value="Genomic_DNA"/>
</dbReference>
<accession>A0A0L9VN76</accession>
<evidence type="ECO:0000256" key="7">
    <source>
        <dbReference type="ARBA" id="ARBA00023228"/>
    </source>
</evidence>
<dbReference type="GO" id="GO:0005765">
    <property type="term" value="C:lysosomal membrane"/>
    <property type="evidence" value="ECO:0007669"/>
    <property type="project" value="UniProtKB-SubCell"/>
</dbReference>
<keyword evidence="5 9" id="KW-1133">Transmembrane helix</keyword>
<evidence type="ECO:0000256" key="4">
    <source>
        <dbReference type="ARBA" id="ARBA00022737"/>
    </source>
</evidence>
<dbReference type="Proteomes" id="UP000053144">
    <property type="component" value="Chromosome 10"/>
</dbReference>
<sequence length="394" mass="44485">MVPWNSFPLEVTYQVFGWLAFLSWAVAGYPQLILNFRRKSVVGLSLDFQILSLTKHCTYLIYNASLFFSPVVQKQYFEKYGYEQMIPVAANDVAFSSHAVILHLIIICQFAMFERGNQKFSIYTIAVAVAVWFSAAVCFFIALPSQSWLWLVSIFNIIQAIMTFIKYFPQTLLNFLRKSTDGFSIGTVLLDFSGGVFNYSQMAVQSIDQGSWVNFYGNIGKVLISLVTISYDSILMCQHYVVYPDNKKGLPSKNSEEIKQPLIWESPSPIDHQQIKGSIISASKDDSSAAMPKPQPCHAEGSWESVVESTCPPKRGRSFGVGSKTEISQKNAPLSARNPFFRFLKRTFLSSFSLRFLNLPSKKTPVSSTLITVQAPWKHSRRLKLHLEPIGFPV</sequence>
<evidence type="ECO:0000256" key="9">
    <source>
        <dbReference type="SAM" id="Phobius"/>
    </source>
</evidence>
<feature type="transmembrane region" description="Helical" evidence="9">
    <location>
        <begin position="15"/>
        <end position="36"/>
    </location>
</feature>
<keyword evidence="6 9" id="KW-0472">Membrane</keyword>
<dbReference type="AlphaFoldDB" id="A0A0L9VN76"/>
<proteinExistence type="predicted"/>